<organism evidence="1 2">
    <name type="scientific">Lasiodiplodia mahajangana</name>
    <dbReference type="NCBI Taxonomy" id="1108764"/>
    <lineage>
        <taxon>Eukaryota</taxon>
        <taxon>Fungi</taxon>
        <taxon>Dikarya</taxon>
        <taxon>Ascomycota</taxon>
        <taxon>Pezizomycotina</taxon>
        <taxon>Dothideomycetes</taxon>
        <taxon>Dothideomycetes incertae sedis</taxon>
        <taxon>Botryosphaeriales</taxon>
        <taxon>Botryosphaeriaceae</taxon>
        <taxon>Lasiodiplodia</taxon>
    </lineage>
</organism>
<dbReference type="EMBL" id="JAPUUL010003767">
    <property type="protein sequence ID" value="KAJ8121635.1"/>
    <property type="molecule type" value="Genomic_DNA"/>
</dbReference>
<evidence type="ECO:0000313" key="2">
    <source>
        <dbReference type="Proteomes" id="UP001153332"/>
    </source>
</evidence>
<proteinExistence type="predicted"/>
<comment type="caution">
    <text evidence="1">The sequence shown here is derived from an EMBL/GenBank/DDBJ whole genome shotgun (WGS) entry which is preliminary data.</text>
</comment>
<name>A0ACC2J2H3_9PEZI</name>
<evidence type="ECO:0000313" key="1">
    <source>
        <dbReference type="EMBL" id="KAJ8121635.1"/>
    </source>
</evidence>
<gene>
    <name evidence="1" type="ORF">O1611_g10049</name>
</gene>
<protein>
    <submittedName>
        <fullName evidence="1">Uncharacterized protein</fullName>
    </submittedName>
</protein>
<reference evidence="1" key="1">
    <citation type="submission" date="2022-12" db="EMBL/GenBank/DDBJ databases">
        <title>Genome Sequence of Lasiodiplodia mahajangana.</title>
        <authorList>
            <person name="Buettner E."/>
        </authorList>
    </citation>
    <scope>NUCLEOTIDE SEQUENCE</scope>
    <source>
        <strain evidence="1">VT137</strain>
    </source>
</reference>
<accession>A0ACC2J2H3</accession>
<keyword evidence="2" id="KW-1185">Reference proteome</keyword>
<sequence>MSGSGLLSTSHSAPHGFPQDYTSGYFARGRTSSNASIVATPGSELSPGLMPATLRYEETAHYRSELESAKRENEALKKRVKELEKMLRERRESDSGHPRVRSESNSTSTTSVSMSGTTGVGGVVGGGTGIAGGRRDERRAMDRTTSISGGNILVGVPDEELKVGESAATTAITQEPAQMESKDSK</sequence>
<dbReference type="Proteomes" id="UP001153332">
    <property type="component" value="Unassembled WGS sequence"/>
</dbReference>